<organism evidence="1 2">
    <name type="scientific">Ramlibacter humi</name>
    <dbReference type="NCBI Taxonomy" id="2530451"/>
    <lineage>
        <taxon>Bacteria</taxon>
        <taxon>Pseudomonadati</taxon>
        <taxon>Pseudomonadota</taxon>
        <taxon>Betaproteobacteria</taxon>
        <taxon>Burkholderiales</taxon>
        <taxon>Comamonadaceae</taxon>
        <taxon>Ramlibacter</taxon>
    </lineage>
</organism>
<dbReference type="RefSeq" id="WP_135248744.1">
    <property type="nucleotide sequence ID" value="NZ_SMLK01000001.1"/>
</dbReference>
<sequence length="64" mass="6628">MTERRTSSMLQRVPVILAVTAASYGLQLPPNLGGRAAGNPQGVSNAAAVTQPLLASRVQGKRQA</sequence>
<keyword evidence="2" id="KW-1185">Reference proteome</keyword>
<dbReference type="EMBL" id="SMLK01000001">
    <property type="protein sequence ID" value="TFZ08709.1"/>
    <property type="molecule type" value="Genomic_DNA"/>
</dbReference>
<accession>A0A4Z0CEF9</accession>
<name>A0A4Z0CEF9_9BURK</name>
<gene>
    <name evidence="1" type="ORF">EZ216_06045</name>
</gene>
<dbReference type="OrthoDB" id="9204732at2"/>
<protein>
    <submittedName>
        <fullName evidence="1">Uncharacterized protein</fullName>
    </submittedName>
</protein>
<reference evidence="1 2" key="1">
    <citation type="submission" date="2019-03" db="EMBL/GenBank/DDBJ databases">
        <title>Ramlibacter sp. 18x22-1, whole genome shotgun sequence.</title>
        <authorList>
            <person name="Zhang X."/>
            <person name="Feng G."/>
            <person name="Zhu H."/>
        </authorList>
    </citation>
    <scope>NUCLEOTIDE SEQUENCE [LARGE SCALE GENOMIC DNA]</scope>
    <source>
        <strain evidence="1 2">18x22-1</strain>
    </source>
</reference>
<evidence type="ECO:0000313" key="1">
    <source>
        <dbReference type="EMBL" id="TFZ08709.1"/>
    </source>
</evidence>
<comment type="caution">
    <text evidence="1">The sequence shown here is derived from an EMBL/GenBank/DDBJ whole genome shotgun (WGS) entry which is preliminary data.</text>
</comment>
<dbReference type="AlphaFoldDB" id="A0A4Z0CEF9"/>
<evidence type="ECO:0000313" key="2">
    <source>
        <dbReference type="Proteomes" id="UP000297839"/>
    </source>
</evidence>
<dbReference type="Proteomes" id="UP000297839">
    <property type="component" value="Unassembled WGS sequence"/>
</dbReference>
<proteinExistence type="predicted"/>